<feature type="domain" description="Amidase" evidence="1">
    <location>
        <begin position="37"/>
        <end position="495"/>
    </location>
</feature>
<name>A0AAD4GZH4_ASPNN</name>
<comment type="caution">
    <text evidence="2">The sequence shown here is derived from an EMBL/GenBank/DDBJ whole genome shotgun (WGS) entry which is preliminary data.</text>
</comment>
<protein>
    <recommendedName>
        <fullName evidence="1">Amidase domain-containing protein</fullName>
    </recommendedName>
</protein>
<sequence>MGRFNHSSTQCSYPALINATADQLRDGLDKGCFTSVDLVNVYTSRIHEVNSTLHMVLEINPDALDIAKRLDREREGGNVRGPLHGLPVLVKDMIGTQDQMQTSAGSYALLNAKVPADATVVAKLREHGMVVLGKTSMSEWANMRSNISSGGWNPRGGSTYAAYYNEQDPSGSSSGSGVATDLGLALAALGTETDGSIISPSEKNNIVGIKPTVGLTSRYMVIPVSEHQDTIGPMARTVKDAAMLLQAIAGPDPKDNYTLSSPFGSQVPDYVAACRLSGLQGKRLGVPQNVLDTVSNASHPVVTRFKEALSILQGAGATIVPETNFTSWDEYQTSDLPPSVVAADFSIGLARYLSSLSTNPNNIHNLEELRHYTRQDPREEYPTRDTGLWDLMISFGLNNTSPLFWPIYQANLRLGGERGLLGALSQNHLDAVILPTMVASSFPAILGSPVVTVPLGAYPDGTPIVRNTFGDLTQVAPGIPFGIGFLGPKWSEEALIGMAYAFEQRTHVRETLDRHYPEPETELEDMRGV</sequence>
<dbReference type="PANTHER" id="PTHR42678:SF34">
    <property type="entry name" value="OS04G0183300 PROTEIN"/>
    <property type="match status" value="1"/>
</dbReference>
<evidence type="ECO:0000313" key="3">
    <source>
        <dbReference type="Proteomes" id="UP001194746"/>
    </source>
</evidence>
<accession>A0AAD4GZH4</accession>
<evidence type="ECO:0000259" key="1">
    <source>
        <dbReference type="Pfam" id="PF01425"/>
    </source>
</evidence>
<keyword evidence="3" id="KW-1185">Reference proteome</keyword>
<gene>
    <name evidence="2" type="ORF">FE257_006650</name>
</gene>
<dbReference type="InterPro" id="IPR036928">
    <property type="entry name" value="AS_sf"/>
</dbReference>
<dbReference type="SUPFAM" id="SSF75304">
    <property type="entry name" value="Amidase signature (AS) enzymes"/>
    <property type="match status" value="1"/>
</dbReference>
<dbReference type="InterPro" id="IPR023631">
    <property type="entry name" value="Amidase_dom"/>
</dbReference>
<dbReference type="Gene3D" id="3.90.1300.10">
    <property type="entry name" value="Amidase signature (AS) domain"/>
    <property type="match status" value="1"/>
</dbReference>
<dbReference type="EMBL" id="VCAU01000003">
    <property type="protein sequence ID" value="KAF9894760.1"/>
    <property type="molecule type" value="Genomic_DNA"/>
</dbReference>
<dbReference type="PANTHER" id="PTHR42678">
    <property type="entry name" value="AMIDASE"/>
    <property type="match status" value="1"/>
</dbReference>
<dbReference type="Proteomes" id="UP001194746">
    <property type="component" value="Unassembled WGS sequence"/>
</dbReference>
<evidence type="ECO:0000313" key="2">
    <source>
        <dbReference type="EMBL" id="KAF9894760.1"/>
    </source>
</evidence>
<dbReference type="Pfam" id="PF01425">
    <property type="entry name" value="Amidase"/>
    <property type="match status" value="1"/>
</dbReference>
<reference evidence="2" key="1">
    <citation type="journal article" date="2019" name="Beilstein J. Org. Chem.">
        <title>Nanangenines: drimane sesquiterpenoids as the dominant metabolite cohort of a novel Australian fungus, Aspergillus nanangensis.</title>
        <authorList>
            <person name="Lacey H.J."/>
            <person name="Gilchrist C.L.M."/>
            <person name="Crombie A."/>
            <person name="Kalaitzis J.A."/>
            <person name="Vuong D."/>
            <person name="Rutledge P.J."/>
            <person name="Turner P."/>
            <person name="Pitt J.I."/>
            <person name="Lacey E."/>
            <person name="Chooi Y.H."/>
            <person name="Piggott A.M."/>
        </authorList>
    </citation>
    <scope>NUCLEOTIDE SEQUENCE</scope>
    <source>
        <strain evidence="2">MST-FP2251</strain>
    </source>
</reference>
<organism evidence="2 3">
    <name type="scientific">Aspergillus nanangensis</name>
    <dbReference type="NCBI Taxonomy" id="2582783"/>
    <lineage>
        <taxon>Eukaryota</taxon>
        <taxon>Fungi</taxon>
        <taxon>Dikarya</taxon>
        <taxon>Ascomycota</taxon>
        <taxon>Pezizomycotina</taxon>
        <taxon>Eurotiomycetes</taxon>
        <taxon>Eurotiomycetidae</taxon>
        <taxon>Eurotiales</taxon>
        <taxon>Aspergillaceae</taxon>
        <taxon>Aspergillus</taxon>
        <taxon>Aspergillus subgen. Circumdati</taxon>
    </lineage>
</organism>
<proteinExistence type="predicted"/>
<reference evidence="2" key="2">
    <citation type="submission" date="2020-02" db="EMBL/GenBank/DDBJ databases">
        <authorList>
            <person name="Gilchrist C.L.M."/>
            <person name="Chooi Y.-H."/>
        </authorList>
    </citation>
    <scope>NUCLEOTIDE SEQUENCE</scope>
    <source>
        <strain evidence="2">MST-FP2251</strain>
    </source>
</reference>
<dbReference type="AlphaFoldDB" id="A0AAD4GZH4"/>